<feature type="transmembrane region" description="Helical" evidence="1">
    <location>
        <begin position="243"/>
        <end position="266"/>
    </location>
</feature>
<keyword evidence="1" id="KW-0472">Membrane</keyword>
<feature type="transmembrane region" description="Helical" evidence="1">
    <location>
        <begin position="210"/>
        <end position="237"/>
    </location>
</feature>
<dbReference type="Proteomes" id="UP000620124">
    <property type="component" value="Unassembled WGS sequence"/>
</dbReference>
<organism evidence="2 3">
    <name type="scientific">Mycena venus</name>
    <dbReference type="NCBI Taxonomy" id="2733690"/>
    <lineage>
        <taxon>Eukaryota</taxon>
        <taxon>Fungi</taxon>
        <taxon>Dikarya</taxon>
        <taxon>Basidiomycota</taxon>
        <taxon>Agaricomycotina</taxon>
        <taxon>Agaricomycetes</taxon>
        <taxon>Agaricomycetidae</taxon>
        <taxon>Agaricales</taxon>
        <taxon>Marasmiineae</taxon>
        <taxon>Mycenaceae</taxon>
        <taxon>Mycena</taxon>
    </lineage>
</organism>
<gene>
    <name evidence="2" type="ORF">MVEN_02348300</name>
</gene>
<feature type="transmembrane region" description="Helical" evidence="1">
    <location>
        <begin position="170"/>
        <end position="190"/>
    </location>
</feature>
<feature type="transmembrane region" description="Helical" evidence="1">
    <location>
        <begin position="12"/>
        <end position="38"/>
    </location>
</feature>
<feature type="transmembrane region" description="Helical" evidence="1">
    <location>
        <begin position="50"/>
        <end position="76"/>
    </location>
</feature>
<name>A0A8H6X2R2_9AGAR</name>
<evidence type="ECO:0000256" key="1">
    <source>
        <dbReference type="SAM" id="Phobius"/>
    </source>
</evidence>
<protein>
    <submittedName>
        <fullName evidence="2">Uncharacterized protein</fullName>
    </submittedName>
</protein>
<accession>A0A8H6X2R2</accession>
<proteinExistence type="predicted"/>
<keyword evidence="1" id="KW-0812">Transmembrane</keyword>
<keyword evidence="3" id="KW-1185">Reference proteome</keyword>
<keyword evidence="1" id="KW-1133">Transmembrane helix</keyword>
<dbReference type="AlphaFoldDB" id="A0A8H6X2R2"/>
<evidence type="ECO:0000313" key="3">
    <source>
        <dbReference type="Proteomes" id="UP000620124"/>
    </source>
</evidence>
<dbReference type="EMBL" id="JACAZI010000029">
    <property type="protein sequence ID" value="KAF7333330.1"/>
    <property type="molecule type" value="Genomic_DNA"/>
</dbReference>
<feature type="transmembrane region" description="Helical" evidence="1">
    <location>
        <begin position="121"/>
        <end position="150"/>
    </location>
</feature>
<reference evidence="2" key="1">
    <citation type="submission" date="2020-05" db="EMBL/GenBank/DDBJ databases">
        <title>Mycena genomes resolve the evolution of fungal bioluminescence.</title>
        <authorList>
            <person name="Tsai I.J."/>
        </authorList>
    </citation>
    <scope>NUCLEOTIDE SEQUENCE</scope>
    <source>
        <strain evidence="2">CCC161011</strain>
    </source>
</reference>
<evidence type="ECO:0000313" key="2">
    <source>
        <dbReference type="EMBL" id="KAF7333330.1"/>
    </source>
</evidence>
<dbReference type="OrthoDB" id="2796825at2759"/>
<sequence length="295" mass="32202">MGDQNLPLERSWYIGNTIFAILYGIELCMFFLSTYLFISSSRTARSKRFYIGFSGTLLLLITIAMACNLLFGQMMWIEHRDIPGGPMAYFSANIAAWYNTLGTAADVTANILGDGLMLYRCYVFWSTACAWVVVFPALLFLASTAMGIIATVQSGLPDGDFFSGTTVQFGTPWLVLTITFNVVATALIILRLTCVIRGMRDVLARSRAEVYLGVISLLIQSALPFTLLGIGYLIVYVTGAPESLAFASVWGAFVTLSPQAIILHIAMGSVWSKKPETEDGTFVFASGDSTTQQTV</sequence>
<comment type="caution">
    <text evidence="2">The sequence shown here is derived from an EMBL/GenBank/DDBJ whole genome shotgun (WGS) entry which is preliminary data.</text>
</comment>